<organism evidence="13 14">
    <name type="scientific">Aquabacterium olei</name>
    <dbReference type="NCBI Taxonomy" id="1296669"/>
    <lineage>
        <taxon>Bacteria</taxon>
        <taxon>Pseudomonadati</taxon>
        <taxon>Pseudomonadota</taxon>
        <taxon>Betaproteobacteria</taxon>
        <taxon>Burkholderiales</taxon>
        <taxon>Aquabacterium</taxon>
    </lineage>
</organism>
<evidence type="ECO:0000313" key="13">
    <source>
        <dbReference type="EMBL" id="AWI53647.1"/>
    </source>
</evidence>
<feature type="region of interest" description="tRNA (mnm(5)s(2)U34)-methyltransferase" evidence="10">
    <location>
        <begin position="1"/>
        <end position="247"/>
    </location>
</feature>
<dbReference type="AlphaFoldDB" id="A0A2U8FRZ1"/>
<keyword evidence="1 10" id="KW-0963">Cytoplasm</keyword>
<comment type="function">
    <text evidence="10">Catalyzes the last two steps in the biosynthesis of 5-methylaminomethyl-2-thiouridine (mnm(5)s(2)U) at the wobble position (U34) in tRNA. Catalyzes the FAD-dependent demodification of cmnm(5)s(2)U34 to nm(5)s(2)U34, followed by the transfer of a methyl group from S-adenosyl-L-methionine to nm(5)s(2)U34, to form mnm(5)s(2)U34.</text>
</comment>
<dbReference type="GO" id="GO:0005737">
    <property type="term" value="C:cytoplasm"/>
    <property type="evidence" value="ECO:0007669"/>
    <property type="project" value="UniProtKB-SubCell"/>
</dbReference>
<evidence type="ECO:0000256" key="5">
    <source>
        <dbReference type="ARBA" id="ARBA00022691"/>
    </source>
</evidence>
<dbReference type="InterPro" id="IPR006076">
    <property type="entry name" value="FAD-dep_OxRdtase"/>
</dbReference>
<dbReference type="OrthoDB" id="9786494at2"/>
<reference evidence="13 14" key="1">
    <citation type="submission" date="2018-05" db="EMBL/GenBank/DDBJ databases">
        <title>complete genome sequence of Aquabacterium olei NBRC 110486.</title>
        <authorList>
            <person name="Tang B."/>
            <person name="Chang J."/>
            <person name="Zhang L."/>
            <person name="Yang H."/>
        </authorList>
    </citation>
    <scope>NUCLEOTIDE SEQUENCE [LARGE SCALE GENOMIC DNA]</scope>
    <source>
        <strain evidence="13 14">NBRC 110486</strain>
    </source>
</reference>
<dbReference type="EC" id="2.1.1.61" evidence="10"/>
<evidence type="ECO:0000313" key="14">
    <source>
        <dbReference type="Proteomes" id="UP000244892"/>
    </source>
</evidence>
<keyword evidence="5 10" id="KW-0949">S-adenosyl-L-methionine</keyword>
<dbReference type="InterPro" id="IPR047785">
    <property type="entry name" value="tRNA_MNMC2"/>
</dbReference>
<comment type="catalytic activity">
    <reaction evidence="10">
        <text>5-aminomethyl-2-thiouridine(34) in tRNA + S-adenosyl-L-methionine = 5-methylaminomethyl-2-thiouridine(34) in tRNA + S-adenosyl-L-homocysteine + H(+)</text>
        <dbReference type="Rhea" id="RHEA:19569"/>
        <dbReference type="Rhea" id="RHEA-COMP:10195"/>
        <dbReference type="Rhea" id="RHEA-COMP:10197"/>
        <dbReference type="ChEBI" id="CHEBI:15378"/>
        <dbReference type="ChEBI" id="CHEBI:57856"/>
        <dbReference type="ChEBI" id="CHEBI:59789"/>
        <dbReference type="ChEBI" id="CHEBI:74454"/>
        <dbReference type="ChEBI" id="CHEBI:74455"/>
        <dbReference type="EC" id="2.1.1.61"/>
    </reaction>
</comment>
<keyword evidence="7 10" id="KW-0274">FAD</keyword>
<keyword evidence="9 10" id="KW-0511">Multifunctional enzyme</keyword>
<evidence type="ECO:0000256" key="8">
    <source>
        <dbReference type="ARBA" id="ARBA00023002"/>
    </source>
</evidence>
<dbReference type="InterPro" id="IPR023032">
    <property type="entry name" value="tRNA_MAMT_biosynth_bifunc_MnmC"/>
</dbReference>
<evidence type="ECO:0000256" key="3">
    <source>
        <dbReference type="ARBA" id="ARBA00022630"/>
    </source>
</evidence>
<dbReference type="Gene3D" id="3.50.50.60">
    <property type="entry name" value="FAD/NAD(P)-binding domain"/>
    <property type="match status" value="1"/>
</dbReference>
<dbReference type="Gene3D" id="3.40.50.150">
    <property type="entry name" value="Vaccinia Virus protein VP39"/>
    <property type="match status" value="1"/>
</dbReference>
<dbReference type="InterPro" id="IPR036188">
    <property type="entry name" value="FAD/NAD-bd_sf"/>
</dbReference>
<evidence type="ECO:0000256" key="4">
    <source>
        <dbReference type="ARBA" id="ARBA00022679"/>
    </source>
</evidence>
<comment type="similarity">
    <text evidence="10">In the N-terminal section; belongs to the methyltransferase superfamily. tRNA (mnm(5)s(2)U34)-methyltransferase family.</text>
</comment>
<evidence type="ECO:0000256" key="7">
    <source>
        <dbReference type="ARBA" id="ARBA00022827"/>
    </source>
</evidence>
<dbReference type="InterPro" id="IPR017610">
    <property type="entry name" value="tRNA_S-uridine_synth_MnmC_C"/>
</dbReference>
<dbReference type="PANTHER" id="PTHR13847">
    <property type="entry name" value="SARCOSINE DEHYDROGENASE-RELATED"/>
    <property type="match status" value="1"/>
</dbReference>
<feature type="domain" description="MnmC-like methyltransferase" evidence="12">
    <location>
        <begin position="153"/>
        <end position="246"/>
    </location>
</feature>
<dbReference type="InterPro" id="IPR029063">
    <property type="entry name" value="SAM-dependent_MTases_sf"/>
</dbReference>
<dbReference type="GO" id="GO:0032259">
    <property type="term" value="P:methylation"/>
    <property type="evidence" value="ECO:0007669"/>
    <property type="project" value="UniProtKB-KW"/>
</dbReference>
<sequence length="687" mass="72406">MTLTPATLGEAPGGRAPGAPYAPHYDDFYGEPRDIWARARDVFLHGNGLPGRWQQRDRFVILEAGFGLGQNFLATWLSWRDDPARCDELIFISVEQHPLQAVDLAAAHAGKTGPAAELAARLQAAWPPLTPGWHLLDFDEAGLPAGGSGRRPRVRLMLGLGDVNRLLPALLAQADAFYLDGFAPDRNPAMWDERLLTRLNRLAAPEATLACWTHTPAIRGALAAAGFELAIMPDAEGHREALSGLHAPRHVPSPPAGGLWRAPAPRHRHAVVIGAGLAGASAALALCEAGWRVTLLDRESGPAQATSGNPGGLFHSIVHGEDGVHARAHRAAVLALWQKAGNWLASGQVRGQPDGLLRLDPKTDEATARATLRRLGLPKAHVTWLTAEEAAQRCGVPVPSGGWWFAQAGWLHPAGLAQAMLEAAATGFPGALTVKFGVEAAAMQRDEPTGQWQAMSATGAALAQAPTLVLANALGAPTLLGTLPDELAVAVPPLSAVRGQITALPLPAGLPQAPIAGSGYALALDEHTLLCGATSQHHDADPTVREADHRHNLQQARRLGLSGLPSEEDDVDGLDGRVGWRAVTPDRLPVVGALPWAPARLAHVPHLRADQVRQIARQRDDAGGLYLIAGLGSRGIAWSVLAGRLLAHWVTGAPCPVEADLRDALDPARFLARAARGAAAQAPDSSS</sequence>
<keyword evidence="6 10" id="KW-0819">tRNA processing</keyword>
<evidence type="ECO:0000256" key="2">
    <source>
        <dbReference type="ARBA" id="ARBA00022603"/>
    </source>
</evidence>
<dbReference type="Gene3D" id="3.30.9.10">
    <property type="entry name" value="D-Amino Acid Oxidase, subunit A, domain 2"/>
    <property type="match status" value="1"/>
</dbReference>
<evidence type="ECO:0000256" key="9">
    <source>
        <dbReference type="ARBA" id="ARBA00023268"/>
    </source>
</evidence>
<keyword evidence="3 10" id="KW-0285">Flavoprotein</keyword>
<evidence type="ECO:0000256" key="1">
    <source>
        <dbReference type="ARBA" id="ARBA00022490"/>
    </source>
</evidence>
<accession>A0A2U8FRZ1</accession>
<dbReference type="PANTHER" id="PTHR13847:SF283">
    <property type="entry name" value="TRNA 5-METHYLAMINOMETHYL-2-THIOURIDINE BIOSYNTHESIS BIFUNCTIONAL PROTEIN MNMC"/>
    <property type="match status" value="1"/>
</dbReference>
<dbReference type="RefSeq" id="WP_109036647.1">
    <property type="nucleotide sequence ID" value="NZ_CP029210.1"/>
</dbReference>
<dbReference type="GO" id="GO:0002098">
    <property type="term" value="P:tRNA wobble uridine modification"/>
    <property type="evidence" value="ECO:0007669"/>
    <property type="project" value="TreeGrafter"/>
</dbReference>
<dbReference type="GO" id="GO:0050660">
    <property type="term" value="F:flavin adenine dinucleotide binding"/>
    <property type="evidence" value="ECO:0007669"/>
    <property type="project" value="UniProtKB-UniRule"/>
</dbReference>
<protein>
    <recommendedName>
        <fullName evidence="10">tRNA 5-methylaminomethyl-2-thiouridine biosynthesis bifunctional protein MnmC</fullName>
        <shortName evidence="10">tRNA mnm(5)s(2)U biosynthesis bifunctional protein</shortName>
    </recommendedName>
    <domain>
        <recommendedName>
            <fullName evidence="10">tRNA (mnm(5)s(2)U34)-methyltransferase</fullName>
            <ecNumber evidence="10">2.1.1.61</ecNumber>
        </recommendedName>
    </domain>
    <domain>
        <recommendedName>
            <fullName evidence="10">FAD-dependent cmnm(5)s(2)U34 oxidoreductase</fullName>
            <ecNumber evidence="10">1.5.-.-</ecNumber>
        </recommendedName>
    </domain>
</protein>
<gene>
    <name evidence="10" type="primary">mnmC</name>
    <name evidence="13" type="ORF">DEH84_09535</name>
</gene>
<comment type="similarity">
    <text evidence="10">In the C-terminal section; belongs to the DAO family.</text>
</comment>
<dbReference type="Pfam" id="PF01266">
    <property type="entry name" value="DAO"/>
    <property type="match status" value="1"/>
</dbReference>
<name>A0A2U8FRZ1_9BURK</name>
<dbReference type="SUPFAM" id="SSF51905">
    <property type="entry name" value="FAD/NAD(P)-binding domain"/>
    <property type="match status" value="1"/>
</dbReference>
<feature type="region of interest" description="FAD-dependent cmnm(5)s(2)U34 oxidoreductase" evidence="10">
    <location>
        <begin position="273"/>
        <end position="687"/>
    </location>
</feature>
<keyword evidence="8 10" id="KW-0560">Oxidoreductase</keyword>
<comment type="cofactor">
    <cofactor evidence="10">
        <name>FAD</name>
        <dbReference type="ChEBI" id="CHEBI:57692"/>
    </cofactor>
</comment>
<keyword evidence="4 10" id="KW-0808">Transferase</keyword>
<comment type="subcellular location">
    <subcellularLocation>
        <location evidence="10">Cytoplasm</location>
    </subcellularLocation>
</comment>
<dbReference type="EMBL" id="CP029210">
    <property type="protein sequence ID" value="AWI53647.1"/>
    <property type="molecule type" value="Genomic_DNA"/>
</dbReference>
<dbReference type="SUPFAM" id="SSF54373">
    <property type="entry name" value="FAD-linked reductases, C-terminal domain"/>
    <property type="match status" value="1"/>
</dbReference>
<dbReference type="GO" id="GO:0016645">
    <property type="term" value="F:oxidoreductase activity, acting on the CH-NH group of donors"/>
    <property type="evidence" value="ECO:0007669"/>
    <property type="project" value="InterPro"/>
</dbReference>
<evidence type="ECO:0000259" key="11">
    <source>
        <dbReference type="Pfam" id="PF01266"/>
    </source>
</evidence>
<dbReference type="EC" id="1.5.-.-" evidence="10"/>
<keyword evidence="14" id="KW-1185">Reference proteome</keyword>
<evidence type="ECO:0000256" key="10">
    <source>
        <dbReference type="HAMAP-Rule" id="MF_01102"/>
    </source>
</evidence>
<dbReference type="NCBIfam" id="TIGR03197">
    <property type="entry name" value="MnmC_Cterm"/>
    <property type="match status" value="1"/>
</dbReference>
<feature type="domain" description="FAD dependent oxidoreductase" evidence="11">
    <location>
        <begin position="270"/>
        <end position="649"/>
    </location>
</feature>
<dbReference type="NCBIfam" id="NF033855">
    <property type="entry name" value="tRNA_MNMC2"/>
    <property type="match status" value="1"/>
</dbReference>
<evidence type="ECO:0000256" key="6">
    <source>
        <dbReference type="ARBA" id="ARBA00022694"/>
    </source>
</evidence>
<dbReference type="Proteomes" id="UP000244892">
    <property type="component" value="Chromosome"/>
</dbReference>
<dbReference type="Pfam" id="PF05430">
    <property type="entry name" value="Methyltransf_30"/>
    <property type="match status" value="1"/>
</dbReference>
<dbReference type="KEGG" id="aon:DEH84_09535"/>
<dbReference type="GO" id="GO:0004808">
    <property type="term" value="F:tRNA (5-methylaminomethyl-2-thiouridylate)(34)-methyltransferase activity"/>
    <property type="evidence" value="ECO:0007669"/>
    <property type="project" value="UniProtKB-EC"/>
</dbReference>
<dbReference type="HAMAP" id="MF_01102">
    <property type="entry name" value="MnmC"/>
    <property type="match status" value="1"/>
</dbReference>
<keyword evidence="2 10" id="KW-0489">Methyltransferase</keyword>
<evidence type="ECO:0000259" key="12">
    <source>
        <dbReference type="Pfam" id="PF05430"/>
    </source>
</evidence>
<dbReference type="InterPro" id="IPR008471">
    <property type="entry name" value="MnmC-like_methylTransf"/>
</dbReference>
<proteinExistence type="inferred from homology"/>